<gene>
    <name evidence="2" type="ordered locus">Anacy_0830</name>
</gene>
<keyword evidence="1" id="KW-0812">Transmembrane</keyword>
<organism evidence="2 3">
    <name type="scientific">Anabaena cylindrica (strain ATCC 27899 / PCC 7122)</name>
    <dbReference type="NCBI Taxonomy" id="272123"/>
    <lineage>
        <taxon>Bacteria</taxon>
        <taxon>Bacillati</taxon>
        <taxon>Cyanobacteriota</taxon>
        <taxon>Cyanophyceae</taxon>
        <taxon>Nostocales</taxon>
        <taxon>Nostocaceae</taxon>
        <taxon>Anabaena</taxon>
    </lineage>
</organism>
<dbReference type="EMBL" id="CP003659">
    <property type="protein sequence ID" value="AFZ56409.1"/>
    <property type="molecule type" value="Genomic_DNA"/>
</dbReference>
<proteinExistence type="predicted"/>
<keyword evidence="1" id="KW-1133">Transmembrane helix</keyword>
<protein>
    <submittedName>
        <fullName evidence="2">Uncharacterized protein</fullName>
    </submittedName>
</protein>
<evidence type="ECO:0000256" key="1">
    <source>
        <dbReference type="SAM" id="Phobius"/>
    </source>
</evidence>
<evidence type="ECO:0000313" key="3">
    <source>
        <dbReference type="Proteomes" id="UP000010474"/>
    </source>
</evidence>
<dbReference type="KEGG" id="acy:Anacy_0830"/>
<dbReference type="Proteomes" id="UP000010474">
    <property type="component" value="Chromosome"/>
</dbReference>
<name>K9ZCF6_ANACC</name>
<keyword evidence="1" id="KW-0472">Membrane</keyword>
<accession>K9ZCF6</accession>
<keyword evidence="3" id="KW-1185">Reference proteome</keyword>
<feature type="transmembrane region" description="Helical" evidence="1">
    <location>
        <begin position="12"/>
        <end position="32"/>
    </location>
</feature>
<dbReference type="HOGENOM" id="CLU_2406888_0_0_3"/>
<reference evidence="3" key="1">
    <citation type="journal article" date="2013" name="Proc. Natl. Acad. Sci. U.S.A.">
        <title>Improving the coverage of the cyanobacterial phylum using diversity-driven genome sequencing.</title>
        <authorList>
            <person name="Shih P.M."/>
            <person name="Wu D."/>
            <person name="Latifi A."/>
            <person name="Axen S.D."/>
            <person name="Fewer D.P."/>
            <person name="Talla E."/>
            <person name="Calteau A."/>
            <person name="Cai F."/>
            <person name="Tandeau de Marsac N."/>
            <person name="Rippka R."/>
            <person name="Herdman M."/>
            <person name="Sivonen K."/>
            <person name="Coursin T."/>
            <person name="Laurent T."/>
            <person name="Goodwin L."/>
            <person name="Nolan M."/>
            <person name="Davenport K.W."/>
            <person name="Han C.S."/>
            <person name="Rubin E.M."/>
            <person name="Eisen J.A."/>
            <person name="Woyke T."/>
            <person name="Gugger M."/>
            <person name="Kerfeld C.A."/>
        </authorList>
    </citation>
    <scope>NUCLEOTIDE SEQUENCE [LARGE SCALE GENOMIC DNA]</scope>
    <source>
        <strain evidence="3">ATCC 27899 / PCC 7122</strain>
    </source>
</reference>
<dbReference type="PATRIC" id="fig|272123.3.peg.909"/>
<dbReference type="RefSeq" id="WP_015213062.1">
    <property type="nucleotide sequence ID" value="NC_019771.1"/>
</dbReference>
<dbReference type="AlphaFoldDB" id="K9ZCF6"/>
<evidence type="ECO:0000313" key="2">
    <source>
        <dbReference type="EMBL" id="AFZ56409.1"/>
    </source>
</evidence>
<sequence>MKQQSETSMNIRLWLTTACSTIVSIAALYFGLNHSKFCFKQMRYLTDTEKIQMAFNYHSRCVGWVEQSETQHLQVFEVLGFISQPNLQYYYL</sequence>